<sequence>MNNSPNNPPSDPPASASTFPTTSKWSTMPSQMPWEQLKAETVRAIYKDLGLSKYTGRRDDMIQHLQEMETDGLDAVVERLEGIDANEEPASAQEPRVKRKRPTAQVAPSGSSRRRKSLAVSENAPAARPISSGGKFDGVLVPTPPKQQCVVGGPVAGEVFMGVMLSPAKRVMMRWTLDDGARENEDKEDADGEQQAVKGKSKSGRSGGALDEDNLRTT</sequence>
<dbReference type="EMBL" id="LUGG01000007">
    <property type="protein sequence ID" value="OBZ72905.1"/>
    <property type="molecule type" value="Genomic_DNA"/>
</dbReference>
<evidence type="ECO:0000313" key="2">
    <source>
        <dbReference type="EMBL" id="OBZ72905.1"/>
    </source>
</evidence>
<dbReference type="OMA" id="HEEMAQR"/>
<dbReference type="AlphaFoldDB" id="A0A1C7M7L8"/>
<evidence type="ECO:0000313" key="3">
    <source>
        <dbReference type="Proteomes" id="UP000092993"/>
    </source>
</evidence>
<accession>A0A1C7M7L8</accession>
<feature type="compositionally biased region" description="Low complexity" evidence="1">
    <location>
        <begin position="13"/>
        <end position="23"/>
    </location>
</feature>
<proteinExistence type="predicted"/>
<feature type="region of interest" description="Disordered" evidence="1">
    <location>
        <begin position="180"/>
        <end position="218"/>
    </location>
</feature>
<organism evidence="2 3">
    <name type="scientific">Grifola frondosa</name>
    <name type="common">Maitake</name>
    <name type="synonym">Polyporus frondosus</name>
    <dbReference type="NCBI Taxonomy" id="5627"/>
    <lineage>
        <taxon>Eukaryota</taxon>
        <taxon>Fungi</taxon>
        <taxon>Dikarya</taxon>
        <taxon>Basidiomycota</taxon>
        <taxon>Agaricomycotina</taxon>
        <taxon>Agaricomycetes</taxon>
        <taxon>Polyporales</taxon>
        <taxon>Grifolaceae</taxon>
        <taxon>Grifola</taxon>
    </lineage>
</organism>
<evidence type="ECO:0000256" key="1">
    <source>
        <dbReference type="SAM" id="MobiDB-lite"/>
    </source>
</evidence>
<reference evidence="2 3" key="1">
    <citation type="submission" date="2016-03" db="EMBL/GenBank/DDBJ databases">
        <title>Whole genome sequencing of Grifola frondosa 9006-11.</title>
        <authorList>
            <person name="Min B."/>
            <person name="Park H."/>
            <person name="Kim J.-G."/>
            <person name="Cho H."/>
            <person name="Oh Y.-L."/>
            <person name="Kong W.-S."/>
            <person name="Choi I.-G."/>
        </authorList>
    </citation>
    <scope>NUCLEOTIDE SEQUENCE [LARGE SCALE GENOMIC DNA]</scope>
    <source>
        <strain evidence="2 3">9006-11</strain>
    </source>
</reference>
<feature type="region of interest" description="Disordered" evidence="1">
    <location>
        <begin position="80"/>
        <end position="144"/>
    </location>
</feature>
<evidence type="ECO:0008006" key="4">
    <source>
        <dbReference type="Google" id="ProtNLM"/>
    </source>
</evidence>
<feature type="compositionally biased region" description="Pro residues" evidence="1">
    <location>
        <begin position="1"/>
        <end position="12"/>
    </location>
</feature>
<dbReference type="STRING" id="5627.A0A1C7M7L8"/>
<dbReference type="Proteomes" id="UP000092993">
    <property type="component" value="Unassembled WGS sequence"/>
</dbReference>
<keyword evidence="3" id="KW-1185">Reference proteome</keyword>
<comment type="caution">
    <text evidence="2">The sequence shown here is derived from an EMBL/GenBank/DDBJ whole genome shotgun (WGS) entry which is preliminary data.</text>
</comment>
<protein>
    <recommendedName>
        <fullName evidence="4">SAP domain-containing protein</fullName>
    </recommendedName>
</protein>
<feature type="region of interest" description="Disordered" evidence="1">
    <location>
        <begin position="1"/>
        <end position="32"/>
    </location>
</feature>
<name>A0A1C7M7L8_GRIFR</name>
<gene>
    <name evidence="2" type="ORF">A0H81_07085</name>
</gene>
<dbReference type="OrthoDB" id="3892913at2759"/>